<evidence type="ECO:0000256" key="1">
    <source>
        <dbReference type="SAM" id="Phobius"/>
    </source>
</evidence>
<dbReference type="KEGG" id="gps:C427_1575"/>
<dbReference type="eggNOG" id="COG4403">
    <property type="taxonomic scope" value="Bacteria"/>
</dbReference>
<dbReference type="Pfam" id="PF20329">
    <property type="entry name" value="DUF6624"/>
    <property type="match status" value="1"/>
</dbReference>
<dbReference type="HOGENOM" id="CLU_104584_0_0_6"/>
<keyword evidence="3" id="KW-1185">Reference proteome</keyword>
<protein>
    <submittedName>
        <fullName evidence="2">Uncharacterized protein</fullName>
    </submittedName>
</protein>
<keyword evidence="1" id="KW-0472">Membrane</keyword>
<dbReference type="OrthoDB" id="2989458at2"/>
<gene>
    <name evidence="2" type="ORF">C427_1575</name>
</gene>
<keyword evidence="1" id="KW-1133">Transmembrane helix</keyword>
<dbReference type="InterPro" id="IPR046732">
    <property type="entry name" value="DUF6624"/>
</dbReference>
<evidence type="ECO:0000313" key="3">
    <source>
        <dbReference type="Proteomes" id="UP000011864"/>
    </source>
</evidence>
<dbReference type="STRING" id="1129794.C427_1575"/>
<reference evidence="2 3" key="1">
    <citation type="journal article" date="2013" name="Genome Announc.">
        <title>Complete Genome Sequence of Glaciecola psychrophila Strain 170T.</title>
        <authorList>
            <person name="Yin J."/>
            <person name="Chen J."/>
            <person name="Liu G."/>
            <person name="Yu Y."/>
            <person name="Song L."/>
            <person name="Wang X."/>
            <person name="Qu X."/>
        </authorList>
    </citation>
    <scope>NUCLEOTIDE SEQUENCE [LARGE SCALE GENOMIC DNA]</scope>
    <source>
        <strain evidence="2 3">170</strain>
    </source>
</reference>
<name>K7A4W8_9ALTE</name>
<dbReference type="Proteomes" id="UP000011864">
    <property type="component" value="Chromosome"/>
</dbReference>
<organism evidence="2 3">
    <name type="scientific">Paraglaciecola psychrophila 170</name>
    <dbReference type="NCBI Taxonomy" id="1129794"/>
    <lineage>
        <taxon>Bacteria</taxon>
        <taxon>Pseudomonadati</taxon>
        <taxon>Pseudomonadota</taxon>
        <taxon>Gammaproteobacteria</taxon>
        <taxon>Alteromonadales</taxon>
        <taxon>Alteromonadaceae</taxon>
        <taxon>Paraglaciecola</taxon>
    </lineage>
</organism>
<evidence type="ECO:0000313" key="2">
    <source>
        <dbReference type="EMBL" id="AGH43684.1"/>
    </source>
</evidence>
<dbReference type="PATRIC" id="fig|1129794.4.peg.1561"/>
<dbReference type="EMBL" id="CP003837">
    <property type="protein sequence ID" value="AGH43684.1"/>
    <property type="molecule type" value="Genomic_DNA"/>
</dbReference>
<sequence>MAKLMTILRECDVQKHNIKNEKPQNTCQNTTLGVTKMRLIICLVVIFTSLPALGGLDKGLQTQLIKMAQQSQQIRQNLETQAVANTPATLQSLAIEIDSVHSQTLKEIIALHGWPSKEKVGEKGIQAAFVLVKHSKNLAFQQDMLPLIIQSYLNNHAIAAEDVAQFTDNVSIKLGKKQVFGTQAELIDGNVVFAPIENADSVDLLRAQMGMSTLAEYKKTLETF</sequence>
<accession>K7A4W8</accession>
<feature type="transmembrane region" description="Helical" evidence="1">
    <location>
        <begin position="37"/>
        <end position="56"/>
    </location>
</feature>
<dbReference type="AlphaFoldDB" id="K7A4W8"/>
<proteinExistence type="predicted"/>
<keyword evidence="1" id="KW-0812">Transmembrane</keyword>